<dbReference type="InterPro" id="IPR014014">
    <property type="entry name" value="RNA_helicase_DEAD_Q_motif"/>
</dbReference>
<dbReference type="Gene3D" id="3.40.50.300">
    <property type="entry name" value="P-loop containing nucleotide triphosphate hydrolases"/>
    <property type="match status" value="2"/>
</dbReference>
<dbReference type="RefSeq" id="XP_022296215.1">
    <property type="nucleotide sequence ID" value="XM_022440507.1"/>
</dbReference>
<dbReference type="KEGG" id="cvn:111105999"/>
<dbReference type="InterPro" id="IPR014001">
    <property type="entry name" value="Helicase_ATP-bd"/>
</dbReference>
<dbReference type="AlphaFoldDB" id="A0A8B8AYH0"/>
<keyword evidence="11" id="KW-1185">Reference proteome</keyword>
<feature type="domain" description="DEAD-box RNA helicase Q" evidence="10">
    <location>
        <begin position="27"/>
        <end position="55"/>
    </location>
</feature>
<feature type="compositionally biased region" description="Basic and acidic residues" evidence="7">
    <location>
        <begin position="432"/>
        <end position="442"/>
    </location>
</feature>
<feature type="region of interest" description="Disordered" evidence="7">
    <location>
        <begin position="432"/>
        <end position="455"/>
    </location>
</feature>
<organism evidence="11 12">
    <name type="scientific">Crassostrea virginica</name>
    <name type="common">Eastern oyster</name>
    <dbReference type="NCBI Taxonomy" id="6565"/>
    <lineage>
        <taxon>Eukaryota</taxon>
        <taxon>Metazoa</taxon>
        <taxon>Spiralia</taxon>
        <taxon>Lophotrochozoa</taxon>
        <taxon>Mollusca</taxon>
        <taxon>Bivalvia</taxon>
        <taxon>Autobranchia</taxon>
        <taxon>Pteriomorphia</taxon>
        <taxon>Ostreida</taxon>
        <taxon>Ostreoidea</taxon>
        <taxon>Ostreidae</taxon>
        <taxon>Crassostrea</taxon>
    </lineage>
</organism>
<dbReference type="GO" id="GO:0003724">
    <property type="term" value="F:RNA helicase activity"/>
    <property type="evidence" value="ECO:0007669"/>
    <property type="project" value="UniProtKB-EC"/>
</dbReference>
<dbReference type="EC" id="3.6.4.13" evidence="1"/>
<feature type="domain" description="Helicase ATP-binding" evidence="8">
    <location>
        <begin position="58"/>
        <end position="228"/>
    </location>
</feature>
<gene>
    <name evidence="12" type="primary">LOC111105999</name>
</gene>
<dbReference type="PROSITE" id="PS51194">
    <property type="entry name" value="HELICASE_CTER"/>
    <property type="match status" value="1"/>
</dbReference>
<sequence>MSTSATSVAHNIQGKSRTGDVLINENVDFSGLLLSDKVLSGLQKAGFQRPSPIQLKAIPLGRCGLDLIVQAKSGTGKTCVFSVIALEGIQTESFALQVLVLAPTREIAIQIWDVISSIGQCIPSLKCHTFIGGMPLTEDKQKLKKCHIAVGTPGRMKQLIESNIMNTDSVRMFVLDEADKLLEESFQEQINWIYSTLPENKQMLALSATYPEYLAQHLTGYMRNPTFLRLNVTDPALLGIKQFKKVVDHHALPNRVFDNKTKVVIELLSSVNFQQCLIFSNLQTRAQNMADALIGHGWPTACIAGSHDQKDRNEAMSQLKMYKCRVLISTDLTSRGIDADKVNMVINLDVPKDHETYLHRIGRAGRFGSFGAAVTIVSHGQEEKDLRKVEKKCNTLIQDLPDPIPSTLAKSEGTVCLDDMVSTEQIMTDHTRISPKKNESPKHKQISNHTAELTSQNGMKMENLKTVKPDLDKYIENKGKDQRIPLSSNNKQVTQSIDEKSSSVKSLKKSFNDYQTFSPNECGDNRTIESQLCTARCQEKSEDHFTDFGRSSNRKMEKDTEEMGAVNPKLPDDKGQILRKMKKKSCPLKFQIPQLDEGRSQNVSEKPKSFKEKEEEYRKFREKNDAALITEVIKVKPIPFKWKEGERENLLSMIDKILSLDDRFDEDTEKKSKERSVKCVNVQVQTDALDVQGSMQGDNEMNTQTQEKQNGYKHKSTSQKQITDSEFLVPRRRERFSESDSNFCYVEDLGSVDNIEGSLGHGRSMCYNCDRFHDKLLQEENENEAEFAEEEETFYEYPYYPQANFPHANYPWTNYPQTNYPHESDPHFTGQFLPHPYYPHFNHAGPPWSEMSRIQRKYLFNYQLSQAMYQQQQYISAMLGQYY</sequence>
<dbReference type="GeneID" id="111105999"/>
<dbReference type="Proteomes" id="UP000694844">
    <property type="component" value="Chromosome 8"/>
</dbReference>
<dbReference type="PANTHER" id="PTHR47958">
    <property type="entry name" value="ATP-DEPENDENT RNA HELICASE DBP3"/>
    <property type="match status" value="1"/>
</dbReference>
<feature type="compositionally biased region" description="Polar residues" evidence="7">
    <location>
        <begin position="485"/>
        <end position="496"/>
    </location>
</feature>
<evidence type="ECO:0000256" key="5">
    <source>
        <dbReference type="ARBA" id="ARBA00022840"/>
    </source>
</evidence>
<dbReference type="InterPro" id="IPR011545">
    <property type="entry name" value="DEAD/DEAH_box_helicase_dom"/>
</dbReference>
<evidence type="ECO:0000256" key="4">
    <source>
        <dbReference type="ARBA" id="ARBA00022806"/>
    </source>
</evidence>
<keyword evidence="5" id="KW-0067">ATP-binding</keyword>
<evidence type="ECO:0000259" key="9">
    <source>
        <dbReference type="PROSITE" id="PS51194"/>
    </source>
</evidence>
<evidence type="ECO:0000256" key="3">
    <source>
        <dbReference type="ARBA" id="ARBA00022801"/>
    </source>
</evidence>
<dbReference type="PROSITE" id="PS51195">
    <property type="entry name" value="Q_MOTIF"/>
    <property type="match status" value="1"/>
</dbReference>
<evidence type="ECO:0000256" key="1">
    <source>
        <dbReference type="ARBA" id="ARBA00012552"/>
    </source>
</evidence>
<dbReference type="Pfam" id="PF00270">
    <property type="entry name" value="DEAD"/>
    <property type="match status" value="1"/>
</dbReference>
<evidence type="ECO:0000256" key="6">
    <source>
        <dbReference type="PROSITE-ProRule" id="PRU00552"/>
    </source>
</evidence>
<evidence type="ECO:0000313" key="12">
    <source>
        <dbReference type="RefSeq" id="XP_022296215.1"/>
    </source>
</evidence>
<dbReference type="Pfam" id="PF00271">
    <property type="entry name" value="Helicase_C"/>
    <property type="match status" value="1"/>
</dbReference>
<keyword evidence="4 12" id="KW-0347">Helicase</keyword>
<name>A0A8B8AYH0_CRAVI</name>
<evidence type="ECO:0000313" key="11">
    <source>
        <dbReference type="Proteomes" id="UP000694844"/>
    </source>
</evidence>
<keyword evidence="2" id="KW-0547">Nucleotide-binding</keyword>
<keyword evidence="3" id="KW-0378">Hydrolase</keyword>
<dbReference type="GO" id="GO:0003676">
    <property type="term" value="F:nucleic acid binding"/>
    <property type="evidence" value="ECO:0007669"/>
    <property type="project" value="InterPro"/>
</dbReference>
<dbReference type="InterPro" id="IPR000629">
    <property type="entry name" value="RNA-helicase_DEAD-box_CS"/>
</dbReference>
<feature type="region of interest" description="Disordered" evidence="7">
    <location>
        <begin position="544"/>
        <end position="573"/>
    </location>
</feature>
<dbReference type="OrthoDB" id="434041at2759"/>
<evidence type="ECO:0000256" key="2">
    <source>
        <dbReference type="ARBA" id="ARBA00022741"/>
    </source>
</evidence>
<evidence type="ECO:0000256" key="7">
    <source>
        <dbReference type="SAM" id="MobiDB-lite"/>
    </source>
</evidence>
<dbReference type="CDD" id="cd17943">
    <property type="entry name" value="DEADc_DDX20"/>
    <property type="match status" value="1"/>
</dbReference>
<feature type="short sequence motif" description="Q motif" evidence="6">
    <location>
        <begin position="27"/>
        <end position="55"/>
    </location>
</feature>
<dbReference type="CDD" id="cd18787">
    <property type="entry name" value="SF2_C_DEAD"/>
    <property type="match status" value="1"/>
</dbReference>
<evidence type="ECO:0000259" key="8">
    <source>
        <dbReference type="PROSITE" id="PS51192"/>
    </source>
</evidence>
<reference evidence="12" key="1">
    <citation type="submission" date="2025-08" db="UniProtKB">
        <authorList>
            <consortium name="RefSeq"/>
        </authorList>
    </citation>
    <scope>IDENTIFICATION</scope>
    <source>
        <tissue evidence="12">Whole sample</tissue>
    </source>
</reference>
<dbReference type="GO" id="GO:0016787">
    <property type="term" value="F:hydrolase activity"/>
    <property type="evidence" value="ECO:0007669"/>
    <property type="project" value="UniProtKB-KW"/>
</dbReference>
<accession>A0A8B8AYH0</accession>
<feature type="region of interest" description="Disordered" evidence="7">
    <location>
        <begin position="477"/>
        <end position="500"/>
    </location>
</feature>
<dbReference type="SUPFAM" id="SSF52540">
    <property type="entry name" value="P-loop containing nucleoside triphosphate hydrolases"/>
    <property type="match status" value="1"/>
</dbReference>
<dbReference type="SMART" id="SM00487">
    <property type="entry name" value="DEXDc"/>
    <property type="match status" value="1"/>
</dbReference>
<dbReference type="SMART" id="SM00490">
    <property type="entry name" value="HELICc"/>
    <property type="match status" value="1"/>
</dbReference>
<feature type="domain" description="Helicase C-terminal" evidence="9">
    <location>
        <begin position="263"/>
        <end position="408"/>
    </location>
</feature>
<dbReference type="InterPro" id="IPR027417">
    <property type="entry name" value="P-loop_NTPase"/>
</dbReference>
<dbReference type="PROSITE" id="PS00039">
    <property type="entry name" value="DEAD_ATP_HELICASE"/>
    <property type="match status" value="1"/>
</dbReference>
<dbReference type="GO" id="GO:0005524">
    <property type="term" value="F:ATP binding"/>
    <property type="evidence" value="ECO:0007669"/>
    <property type="project" value="UniProtKB-KW"/>
</dbReference>
<dbReference type="InterPro" id="IPR001650">
    <property type="entry name" value="Helicase_C-like"/>
</dbReference>
<protein>
    <recommendedName>
        <fullName evidence="1">RNA helicase</fullName>
        <ecNumber evidence="1">3.6.4.13</ecNumber>
    </recommendedName>
</protein>
<proteinExistence type="predicted"/>
<evidence type="ECO:0000259" key="10">
    <source>
        <dbReference type="PROSITE" id="PS51195"/>
    </source>
</evidence>
<dbReference type="PROSITE" id="PS51192">
    <property type="entry name" value="HELICASE_ATP_BIND_1"/>
    <property type="match status" value="1"/>
</dbReference>